<comment type="caution">
    <text evidence="2">The sequence shown here is derived from an EMBL/GenBank/DDBJ whole genome shotgun (WGS) entry which is preliminary data.</text>
</comment>
<sequence>MSDVTDGAAYELDLTAHRFMAVYLHGEIRLPVQLPSFLSFSRPSPGATNYSSSDESVARVDAQGMVTVLRNGQSTITALGTAGSDTHYMLTVKGIRGLEFLARQGSTWQNAVNLCASVGMQLPSQADFALLSSLYGAEFSGLGLPNYPIWGALIGADTAWSYHPHTRQLTAESTDSNTLRQVAGIG</sequence>
<dbReference type="SUPFAM" id="SSF49373">
    <property type="entry name" value="Invasin/intimin cell-adhesion fragments"/>
    <property type="match status" value="1"/>
</dbReference>
<dbReference type="InterPro" id="IPR003343">
    <property type="entry name" value="Big_2"/>
</dbReference>
<feature type="domain" description="BIG2" evidence="1">
    <location>
        <begin position="46"/>
        <end position="86"/>
    </location>
</feature>
<dbReference type="Pfam" id="PF02368">
    <property type="entry name" value="Big_2"/>
    <property type="match status" value="1"/>
</dbReference>
<keyword evidence="3" id="KW-1185">Reference proteome</keyword>
<name>A0ABT5DGD0_9BACT</name>
<gene>
    <name evidence="2" type="ORF">POL68_29960</name>
</gene>
<dbReference type="Gene3D" id="2.60.40.1080">
    <property type="match status" value="1"/>
</dbReference>
<dbReference type="EMBL" id="JAQNDM010000002">
    <property type="protein sequence ID" value="MDC0712725.1"/>
    <property type="molecule type" value="Genomic_DNA"/>
</dbReference>
<accession>A0ABT5DGD0</accession>
<dbReference type="InterPro" id="IPR008964">
    <property type="entry name" value="Invasin/intimin_cell_adhesion"/>
</dbReference>
<protein>
    <submittedName>
        <fullName evidence="2">Ig-like domain-containing protein</fullName>
    </submittedName>
</protein>
<reference evidence="2 3" key="1">
    <citation type="submission" date="2022-11" db="EMBL/GenBank/DDBJ databases">
        <title>Minimal conservation of predation-associated metabolite biosynthetic gene clusters underscores biosynthetic potential of Myxococcota including descriptions for ten novel species: Archangium lansinium sp. nov., Myxococcus landrumus sp. nov., Nannocystis bai.</title>
        <authorList>
            <person name="Ahearne A."/>
            <person name="Stevens C."/>
            <person name="Dowd S."/>
        </authorList>
    </citation>
    <scope>NUCLEOTIDE SEQUENCE [LARGE SCALE GENOMIC DNA]</scope>
    <source>
        <strain evidence="2 3">NCWAL01</strain>
    </source>
</reference>
<evidence type="ECO:0000313" key="2">
    <source>
        <dbReference type="EMBL" id="MDC0712725.1"/>
    </source>
</evidence>
<evidence type="ECO:0000313" key="3">
    <source>
        <dbReference type="Proteomes" id="UP001221838"/>
    </source>
</evidence>
<dbReference type="RefSeq" id="WP_272142858.1">
    <property type="nucleotide sequence ID" value="NZ_JAQNDM010000002.1"/>
</dbReference>
<organism evidence="2 3">
    <name type="scientific">Stigmatella ashevillensis</name>
    <dbReference type="NCBI Taxonomy" id="2995309"/>
    <lineage>
        <taxon>Bacteria</taxon>
        <taxon>Pseudomonadati</taxon>
        <taxon>Myxococcota</taxon>
        <taxon>Myxococcia</taxon>
        <taxon>Myxococcales</taxon>
        <taxon>Cystobacterineae</taxon>
        <taxon>Archangiaceae</taxon>
        <taxon>Stigmatella</taxon>
    </lineage>
</organism>
<evidence type="ECO:0000259" key="1">
    <source>
        <dbReference type="Pfam" id="PF02368"/>
    </source>
</evidence>
<dbReference type="Proteomes" id="UP001221838">
    <property type="component" value="Unassembled WGS sequence"/>
</dbReference>
<proteinExistence type="predicted"/>